<keyword evidence="2" id="KW-1185">Reference proteome</keyword>
<accession>A0AAV1RTR0</accession>
<dbReference type="EMBL" id="CAWUPB010001159">
    <property type="protein sequence ID" value="CAK7340095.1"/>
    <property type="molecule type" value="Genomic_DNA"/>
</dbReference>
<name>A0AAV1RTR0_9ROSI</name>
<evidence type="ECO:0000313" key="2">
    <source>
        <dbReference type="Proteomes" id="UP001314170"/>
    </source>
</evidence>
<dbReference type="AlphaFoldDB" id="A0AAV1RTR0"/>
<protein>
    <submittedName>
        <fullName evidence="1">Uncharacterized protein</fullName>
    </submittedName>
</protein>
<organism evidence="1 2">
    <name type="scientific">Dovyalis caffra</name>
    <dbReference type="NCBI Taxonomy" id="77055"/>
    <lineage>
        <taxon>Eukaryota</taxon>
        <taxon>Viridiplantae</taxon>
        <taxon>Streptophyta</taxon>
        <taxon>Embryophyta</taxon>
        <taxon>Tracheophyta</taxon>
        <taxon>Spermatophyta</taxon>
        <taxon>Magnoliopsida</taxon>
        <taxon>eudicotyledons</taxon>
        <taxon>Gunneridae</taxon>
        <taxon>Pentapetalae</taxon>
        <taxon>rosids</taxon>
        <taxon>fabids</taxon>
        <taxon>Malpighiales</taxon>
        <taxon>Salicaceae</taxon>
        <taxon>Flacourtieae</taxon>
        <taxon>Dovyalis</taxon>
    </lineage>
</organism>
<comment type="caution">
    <text evidence="1">The sequence shown here is derived from an EMBL/GenBank/DDBJ whole genome shotgun (WGS) entry which is preliminary data.</text>
</comment>
<evidence type="ECO:0000313" key="1">
    <source>
        <dbReference type="EMBL" id="CAK7340095.1"/>
    </source>
</evidence>
<gene>
    <name evidence="1" type="ORF">DCAF_LOCUS15176</name>
</gene>
<reference evidence="1 2" key="1">
    <citation type="submission" date="2024-01" db="EMBL/GenBank/DDBJ databases">
        <authorList>
            <person name="Waweru B."/>
        </authorList>
    </citation>
    <scope>NUCLEOTIDE SEQUENCE [LARGE SCALE GENOMIC DNA]</scope>
</reference>
<proteinExistence type="predicted"/>
<dbReference type="Proteomes" id="UP001314170">
    <property type="component" value="Unassembled WGS sequence"/>
</dbReference>
<sequence>MEVDLYGVCDIRERRLVPMARCGGNGGVRRVEWSLGGGDGGAKMGCKEEADCGGLGGGLREVCEWLFRARRR</sequence>